<keyword evidence="3" id="KW-0472">Membrane</keyword>
<dbReference type="GO" id="GO:1904273">
    <property type="term" value="P:L-alanine import across plasma membrane"/>
    <property type="evidence" value="ECO:0007669"/>
    <property type="project" value="TreeGrafter"/>
</dbReference>
<feature type="transmembrane region" description="Helical" evidence="3">
    <location>
        <begin position="72"/>
        <end position="96"/>
    </location>
</feature>
<dbReference type="InterPro" id="IPR006047">
    <property type="entry name" value="GH13_cat_dom"/>
</dbReference>
<dbReference type="InterPro" id="IPR031984">
    <property type="entry name" value="SLC3A2_N"/>
</dbReference>
<dbReference type="EMBL" id="GBHO01045031">
    <property type="protein sequence ID" value="JAF98572.1"/>
    <property type="molecule type" value="Transcribed_RNA"/>
</dbReference>
<dbReference type="InterPro" id="IPR042280">
    <property type="entry name" value="SLC3A2"/>
</dbReference>
<dbReference type="GO" id="GO:1903801">
    <property type="term" value="P:L-leucine import across plasma membrane"/>
    <property type="evidence" value="ECO:0007669"/>
    <property type="project" value="TreeGrafter"/>
</dbReference>
<evidence type="ECO:0000256" key="1">
    <source>
        <dbReference type="ARBA" id="ARBA00001657"/>
    </source>
</evidence>
<dbReference type="GO" id="GO:0016323">
    <property type="term" value="C:basolateral plasma membrane"/>
    <property type="evidence" value="ECO:0007669"/>
    <property type="project" value="TreeGrafter"/>
</dbReference>
<dbReference type="GO" id="GO:0016324">
    <property type="term" value="C:apical plasma membrane"/>
    <property type="evidence" value="ECO:0007669"/>
    <property type="project" value="TreeGrafter"/>
</dbReference>
<dbReference type="Pfam" id="PF00128">
    <property type="entry name" value="Alpha-amylase"/>
    <property type="match status" value="1"/>
</dbReference>
<keyword evidence="3" id="KW-0812">Transmembrane</keyword>
<dbReference type="GO" id="GO:0015173">
    <property type="term" value="F:aromatic amino acid transmembrane transporter activity"/>
    <property type="evidence" value="ECO:0007669"/>
    <property type="project" value="TreeGrafter"/>
</dbReference>
<dbReference type="EMBL" id="GBHO01045032">
    <property type="protein sequence ID" value="JAF98571.1"/>
    <property type="molecule type" value="Transcribed_RNA"/>
</dbReference>
<keyword evidence="3" id="KW-1133">Transmembrane helix</keyword>
<dbReference type="GO" id="GO:0004558">
    <property type="term" value="F:alpha-1,4-glucosidase activity"/>
    <property type="evidence" value="ECO:0007669"/>
    <property type="project" value="UniProtKB-EC"/>
</dbReference>
<dbReference type="EMBL" id="GDHC01003908">
    <property type="protein sequence ID" value="JAQ14721.1"/>
    <property type="molecule type" value="Transcribed_RNA"/>
</dbReference>
<dbReference type="PANTHER" id="PTHR46673">
    <property type="entry name" value="4F2 CELL-SURFACE ANTIGEN HEAVY CHAIN"/>
    <property type="match status" value="1"/>
</dbReference>
<reference evidence="6" key="2">
    <citation type="submission" date="2014-07" db="EMBL/GenBank/DDBJ databases">
        <authorList>
            <person name="Hull J."/>
        </authorList>
    </citation>
    <scope>NUCLEOTIDE SEQUENCE</scope>
</reference>
<evidence type="ECO:0000313" key="5">
    <source>
        <dbReference type="EMBL" id="JAF98571.1"/>
    </source>
</evidence>
<dbReference type="EC" id="3.2.1.20" evidence="2"/>
<evidence type="ECO:0000313" key="7">
    <source>
        <dbReference type="EMBL" id="JAQ14721.1"/>
    </source>
</evidence>
<dbReference type="GO" id="GO:0015180">
    <property type="term" value="F:L-alanine transmembrane transporter activity"/>
    <property type="evidence" value="ECO:0007669"/>
    <property type="project" value="TreeGrafter"/>
</dbReference>
<dbReference type="GO" id="GO:0005975">
    <property type="term" value="P:carbohydrate metabolic process"/>
    <property type="evidence" value="ECO:0007669"/>
    <property type="project" value="InterPro"/>
</dbReference>
<dbReference type="Pfam" id="PF16028">
    <property type="entry name" value="SLC3A2_N"/>
    <property type="match status" value="1"/>
</dbReference>
<reference evidence="7" key="3">
    <citation type="journal article" date="2016" name="Gigascience">
        <title>De novo construction of an expanded transcriptome assembly for the western tarnished plant bug, Lygus hesperus.</title>
        <authorList>
            <person name="Tassone E.E."/>
            <person name="Geib S.M."/>
            <person name="Hall B."/>
            <person name="Fabrick J.A."/>
            <person name="Brent C.S."/>
            <person name="Hull J.J."/>
        </authorList>
    </citation>
    <scope>NUCLEOTIDE SEQUENCE</scope>
</reference>
<evidence type="ECO:0000256" key="2">
    <source>
        <dbReference type="ARBA" id="ARBA00012741"/>
    </source>
</evidence>
<dbReference type="Gene3D" id="3.20.20.80">
    <property type="entry name" value="Glycosidases"/>
    <property type="match status" value="1"/>
</dbReference>
<sequence>MDKPQLSPDDAEASEKLFQAGDKIEIRPQMAVTPQNGDTRIDMVEVRQAFVGMGKEELMRFANDPFWVKLRWFLFGLFWVLWFGMLFGAVAIIAYAPKCSAPAERDWFEKSPLYLINADQIRDSDGKEIPLDQGLMLMKDHLNSLGIKSILLDLNSENDDDFKVLPKKYGSEESLKKVLSTLRESGIHTFLKIVPNHASIKNPWFTKSAQREDPYESYFVWAKGKDGGPPNNWNTVDTVDGQSAWSLNDERGEYYLHQANSTFADLNFRNPALTDYFSGVYKHWLSIGFCGIHLEKVSLLVEDANLEDEHPSTVNDGKLGERDFLTHSKTSELQESYDIIKKWAAVITNSSGVLSVDRVSGPDVPANLIQRPLSIDTRENSISLEKQLETYIPNVIQMPHQLWALDSTSTQNLSPANIQNINLLFLLLPGTSMISSGLEVGQVKQQILRLPVFKGAPWGSASVEMSSKTLFSTFQKVVELRESPSITHGNTEFIKSNTSVLLITRLKDGNPGYLISLNLDDTDTQEVDLKEAQVKGAVNKNLKLVASSTNFTEANTGKISSETNALEALQFTMPPSSFAVIEYVVASE</sequence>
<gene>
    <name evidence="6" type="primary">Mal-B2_1</name>
    <name evidence="5" type="synonym">Mal-B2_0</name>
    <name evidence="5" type="ORF">CM83_38285</name>
    <name evidence="6" type="ORF">CM83_38286</name>
    <name evidence="7" type="ORF">g.44376</name>
</gene>
<dbReference type="InterPro" id="IPR045857">
    <property type="entry name" value="O16G_dom_2"/>
</dbReference>
<proteinExistence type="predicted"/>
<name>A0A0A9VWK0_LYGHE</name>
<dbReference type="SUPFAM" id="SSF51445">
    <property type="entry name" value="(Trans)glycosidases"/>
    <property type="match status" value="1"/>
</dbReference>
<dbReference type="SMART" id="SM00642">
    <property type="entry name" value="Aamy"/>
    <property type="match status" value="1"/>
</dbReference>
<dbReference type="PANTHER" id="PTHR46673:SF1">
    <property type="entry name" value="4F2 CELL-SURFACE ANTIGEN HEAVY CHAIN"/>
    <property type="match status" value="1"/>
</dbReference>
<evidence type="ECO:0000256" key="3">
    <source>
        <dbReference type="SAM" id="Phobius"/>
    </source>
</evidence>
<evidence type="ECO:0000259" key="4">
    <source>
        <dbReference type="SMART" id="SM00642"/>
    </source>
</evidence>
<comment type="catalytic activity">
    <reaction evidence="1">
        <text>Hydrolysis of terminal, non-reducing (1-&gt;4)-linked alpha-D-glucose residues with release of alpha-D-glucose.</text>
        <dbReference type="EC" id="3.2.1.20"/>
    </reaction>
</comment>
<dbReference type="GO" id="GO:0015190">
    <property type="term" value="F:L-leucine transmembrane transporter activity"/>
    <property type="evidence" value="ECO:0007669"/>
    <property type="project" value="TreeGrafter"/>
</dbReference>
<accession>A0A0A9VWK0</accession>
<evidence type="ECO:0000313" key="6">
    <source>
        <dbReference type="EMBL" id="JAF98572.1"/>
    </source>
</evidence>
<feature type="domain" description="Glycosyl hydrolase family 13 catalytic" evidence="4">
    <location>
        <begin position="120"/>
        <end position="481"/>
    </location>
</feature>
<reference evidence="6" key="1">
    <citation type="journal article" date="2014" name="PLoS ONE">
        <title>Transcriptome-Based Identification of ABC Transporters in the Western Tarnished Plant Bug Lygus hesperus.</title>
        <authorList>
            <person name="Hull J.J."/>
            <person name="Chaney K."/>
            <person name="Geib S.M."/>
            <person name="Fabrick J.A."/>
            <person name="Brent C.S."/>
            <person name="Walsh D."/>
            <person name="Lavine L.C."/>
        </authorList>
    </citation>
    <scope>NUCLEOTIDE SEQUENCE</scope>
</reference>
<dbReference type="GO" id="GO:0015823">
    <property type="term" value="P:phenylalanine transport"/>
    <property type="evidence" value="ECO:0007669"/>
    <property type="project" value="TreeGrafter"/>
</dbReference>
<protein>
    <recommendedName>
        <fullName evidence="2">alpha-glucosidase</fullName>
        <ecNumber evidence="2">3.2.1.20</ecNumber>
    </recommendedName>
</protein>
<dbReference type="AlphaFoldDB" id="A0A0A9VWK0"/>
<dbReference type="Gene3D" id="3.90.400.10">
    <property type="entry name" value="Oligo-1,6-glucosidase, Domain 2"/>
    <property type="match status" value="1"/>
</dbReference>
<dbReference type="InterPro" id="IPR017853">
    <property type="entry name" value="GH"/>
</dbReference>
<organism evidence="6">
    <name type="scientific">Lygus hesperus</name>
    <name type="common">Western plant bug</name>
    <dbReference type="NCBI Taxonomy" id="30085"/>
    <lineage>
        <taxon>Eukaryota</taxon>
        <taxon>Metazoa</taxon>
        <taxon>Ecdysozoa</taxon>
        <taxon>Arthropoda</taxon>
        <taxon>Hexapoda</taxon>
        <taxon>Insecta</taxon>
        <taxon>Pterygota</taxon>
        <taxon>Neoptera</taxon>
        <taxon>Paraneoptera</taxon>
        <taxon>Hemiptera</taxon>
        <taxon>Heteroptera</taxon>
        <taxon>Panheteroptera</taxon>
        <taxon>Cimicomorpha</taxon>
        <taxon>Miridae</taxon>
        <taxon>Mirini</taxon>
        <taxon>Lygus</taxon>
    </lineage>
</organism>